<reference evidence="3" key="1">
    <citation type="journal article" date="2015" name="Nature">
        <title>Complex archaea that bridge the gap between prokaryotes and eukaryotes.</title>
        <authorList>
            <person name="Spang A."/>
            <person name="Saw J.H."/>
            <person name="Jorgensen S.L."/>
            <person name="Zaremba-Niedzwiedzka K."/>
            <person name="Martijn J."/>
            <person name="Lind A.E."/>
            <person name="van Eijk R."/>
            <person name="Schleper C."/>
            <person name="Guy L."/>
            <person name="Ettema T.J."/>
        </authorList>
    </citation>
    <scope>NUCLEOTIDE SEQUENCE</scope>
</reference>
<dbReference type="InterPro" id="IPR040452">
    <property type="entry name" value="SfsA_C"/>
</dbReference>
<dbReference type="Pfam" id="PF03749">
    <property type="entry name" value="SfsA"/>
    <property type="match status" value="1"/>
</dbReference>
<dbReference type="InterPro" id="IPR005224">
    <property type="entry name" value="SfsA"/>
</dbReference>
<sequence length="240" mass="25801">MVAFPSPLQPACLLRRYKRFLADVLIDGESDPVTVHCPNPGAMLGLKAEGSRVWLSRSANPARKLPLTLEIIEADGTLVGINTALPNRLAEEAIASGLVPSLAAFGAARREVKYGRNSRVDLLYADPEGQPVYVEVKNVHLMRQPGLAEFPDCVTTRGAKHLVELGDRVAAGERAIMLYVVQRADCDRVAFATDLDPAYAAAFAAARARGVEAHAVRCDISLTSIRPVTALPIVDTAPRP</sequence>
<dbReference type="EMBL" id="LAZR01000065">
    <property type="protein sequence ID" value="KKN96341.1"/>
    <property type="molecule type" value="Genomic_DNA"/>
</dbReference>
<dbReference type="Gene3D" id="3.40.1350.60">
    <property type="match status" value="1"/>
</dbReference>
<evidence type="ECO:0000313" key="3">
    <source>
        <dbReference type="EMBL" id="KKN96341.1"/>
    </source>
</evidence>
<protein>
    <recommendedName>
        <fullName evidence="4">Sugar fermentation stimulation protein C-terminal domain-containing protein</fullName>
    </recommendedName>
</protein>
<accession>A0A0F9XBA7</accession>
<proteinExistence type="inferred from homology"/>
<feature type="domain" description="Sugar fermentation stimulation protein C-terminal" evidence="1">
    <location>
        <begin position="85"/>
        <end position="222"/>
    </location>
</feature>
<dbReference type="InterPro" id="IPR041465">
    <property type="entry name" value="SfsA_N"/>
</dbReference>
<dbReference type="HAMAP" id="MF_00095">
    <property type="entry name" value="SfsA"/>
    <property type="match status" value="1"/>
</dbReference>
<dbReference type="Pfam" id="PF17746">
    <property type="entry name" value="SfsA_N"/>
    <property type="match status" value="1"/>
</dbReference>
<dbReference type="Gene3D" id="2.40.50.580">
    <property type="match status" value="1"/>
</dbReference>
<evidence type="ECO:0008006" key="4">
    <source>
        <dbReference type="Google" id="ProtNLM"/>
    </source>
</evidence>
<dbReference type="AlphaFoldDB" id="A0A0F9XBA7"/>
<dbReference type="PANTHER" id="PTHR30545">
    <property type="entry name" value="SUGAR FERMENTATION STIMULATION PROTEIN A"/>
    <property type="match status" value="1"/>
</dbReference>
<dbReference type="CDD" id="cd22359">
    <property type="entry name" value="SfsA-like_bacterial"/>
    <property type="match status" value="1"/>
</dbReference>
<dbReference type="PANTHER" id="PTHR30545:SF2">
    <property type="entry name" value="SUGAR FERMENTATION STIMULATION PROTEIN A"/>
    <property type="match status" value="1"/>
</dbReference>
<dbReference type="GO" id="GO:0003677">
    <property type="term" value="F:DNA binding"/>
    <property type="evidence" value="ECO:0007669"/>
    <property type="project" value="InterPro"/>
</dbReference>
<comment type="caution">
    <text evidence="3">The sequence shown here is derived from an EMBL/GenBank/DDBJ whole genome shotgun (WGS) entry which is preliminary data.</text>
</comment>
<evidence type="ECO:0000259" key="2">
    <source>
        <dbReference type="Pfam" id="PF17746"/>
    </source>
</evidence>
<feature type="domain" description="SfsA N-terminal OB" evidence="2">
    <location>
        <begin position="14"/>
        <end position="81"/>
    </location>
</feature>
<evidence type="ECO:0000259" key="1">
    <source>
        <dbReference type="Pfam" id="PF03749"/>
    </source>
</evidence>
<organism evidence="3">
    <name type="scientific">marine sediment metagenome</name>
    <dbReference type="NCBI Taxonomy" id="412755"/>
    <lineage>
        <taxon>unclassified sequences</taxon>
        <taxon>metagenomes</taxon>
        <taxon>ecological metagenomes</taxon>
    </lineage>
</organism>
<dbReference type="NCBIfam" id="TIGR00230">
    <property type="entry name" value="sfsA"/>
    <property type="match status" value="1"/>
</dbReference>
<name>A0A0F9XBA7_9ZZZZ</name>
<gene>
    <name evidence="3" type="ORF">LCGC14_0169340</name>
</gene>